<reference evidence="2 3" key="1">
    <citation type="journal article" date="2014" name="Genome Announc.">
        <title>Genome Sequence and Methylome of Soil Bacterium Gemmatirosa kalamazoonensis KBS708T, a Member of the Rarely Cultivated Gemmatimonadetes Phylum.</title>
        <authorList>
            <person name="Debruyn J.M."/>
            <person name="Radosevich M."/>
            <person name="Wommack K.E."/>
            <person name="Polson S.W."/>
            <person name="Hauser L.J."/>
            <person name="Fawaz M.N."/>
            <person name="Korlach J."/>
            <person name="Tsai Y.C."/>
        </authorList>
    </citation>
    <scope>NUCLEOTIDE SEQUENCE [LARGE SCALE GENOMIC DNA]</scope>
    <source>
        <strain evidence="2 3">KBS708</strain>
    </source>
</reference>
<evidence type="ECO:0000313" key="2">
    <source>
        <dbReference type="EMBL" id="AHG89361.1"/>
    </source>
</evidence>
<feature type="chain" id="PRO_5004795467" description="Lipoprotein" evidence="1">
    <location>
        <begin position="23"/>
        <end position="154"/>
    </location>
</feature>
<proteinExistence type="predicted"/>
<evidence type="ECO:0008006" key="4">
    <source>
        <dbReference type="Google" id="ProtNLM"/>
    </source>
</evidence>
<dbReference type="PROSITE" id="PS51257">
    <property type="entry name" value="PROKAR_LIPOPROTEIN"/>
    <property type="match status" value="1"/>
</dbReference>
<protein>
    <recommendedName>
        <fullName evidence="4">Lipoprotein</fullName>
    </recommendedName>
</protein>
<keyword evidence="3" id="KW-1185">Reference proteome</keyword>
<dbReference type="Proteomes" id="UP000019151">
    <property type="component" value="Chromosome"/>
</dbReference>
<dbReference type="AlphaFoldDB" id="W0REZ6"/>
<dbReference type="KEGG" id="gba:J421_1824"/>
<evidence type="ECO:0000256" key="1">
    <source>
        <dbReference type="SAM" id="SignalP"/>
    </source>
</evidence>
<organism evidence="2 3">
    <name type="scientific">Gemmatirosa kalamazoonensis</name>
    <dbReference type="NCBI Taxonomy" id="861299"/>
    <lineage>
        <taxon>Bacteria</taxon>
        <taxon>Pseudomonadati</taxon>
        <taxon>Gemmatimonadota</taxon>
        <taxon>Gemmatimonadia</taxon>
        <taxon>Gemmatimonadales</taxon>
        <taxon>Gemmatimonadaceae</taxon>
        <taxon>Gemmatirosa</taxon>
    </lineage>
</organism>
<accession>W0REZ6</accession>
<sequence>MRPTLQSFARAVLATSTLSALAACASGGLSSGALFEQGTTLPKLVTTSRDSYVIAAASLPRDQRLTDVVSQRWPQMVRGELPRGDFGLVPTQSLDRFGVYDSRGAFLGGPDYLVSVRADDVIEIRRLTAGEESALLGRRHPAGAIILQWRYNAR</sequence>
<dbReference type="HOGENOM" id="CLU_1701721_0_0_0"/>
<evidence type="ECO:0000313" key="3">
    <source>
        <dbReference type="Proteomes" id="UP000019151"/>
    </source>
</evidence>
<dbReference type="InParanoid" id="W0REZ6"/>
<feature type="signal peptide" evidence="1">
    <location>
        <begin position="1"/>
        <end position="22"/>
    </location>
</feature>
<dbReference type="RefSeq" id="WP_025410862.1">
    <property type="nucleotide sequence ID" value="NZ_CP007128.1"/>
</dbReference>
<gene>
    <name evidence="2" type="ORF">J421_1824</name>
</gene>
<dbReference type="EMBL" id="CP007128">
    <property type="protein sequence ID" value="AHG89361.1"/>
    <property type="molecule type" value="Genomic_DNA"/>
</dbReference>
<keyword evidence="1" id="KW-0732">Signal</keyword>
<name>W0REZ6_9BACT</name>
<dbReference type="STRING" id="861299.J421_1824"/>